<keyword evidence="1" id="KW-0812">Transmembrane</keyword>
<keyword evidence="1" id="KW-0472">Membrane</keyword>
<sequence length="375" mass="40250">MDTRLKPVLWLLLGLLLQPWHSALAHDPGISTVRVMPDAAGLSLLFSINASELERFVSLDSDRDAAVSLAEVEAAAAQLRELATSLVRLEPANGSRMPRAGPVALGAQQTIELGVRFDGAVVPVDTQLVFLRLDEFPPDHRLYVSLEQDGALLDARILSARTPQLTVPAQAISTLRLLQTYIAEGVQHIWNGFDHMLFLITLLLPAVLVRRGAGWMPAEGLKPATLELLKVVTAFTVAHSITLSLSVLNILSLPSRLVESLIALSVILAALNNLWPLGRGLRWPLALGFGLLHGFGFASVLSLLGLPAGGQLAALAGFNIGIELGQLALVALLFPPLYLARARVFFQPLVLRAGSVLVILVAGVWLWQRVLPGAA</sequence>
<name>A0A1A9F5S8_9GAMM</name>
<gene>
    <name evidence="2" type="ORF">A8C75_17025</name>
</gene>
<reference evidence="2 3" key="2">
    <citation type="journal article" date="2018" name="Int. J. Syst. Evol. Microbiol.">
        <title>Marinobacterium aestuarii sp. nov., a benzene-degrading marine bacterium isolated from estuary sediment.</title>
        <authorList>
            <person name="Bae S.S."/>
            <person name="Jung J."/>
            <person name="Chung D."/>
            <person name="Baek K."/>
        </authorList>
    </citation>
    <scope>NUCLEOTIDE SEQUENCE [LARGE SCALE GENOMIC DNA]</scope>
    <source>
        <strain evidence="2 3">ST58-10</strain>
    </source>
</reference>
<dbReference type="STRING" id="1821621.A8C75_17025"/>
<feature type="transmembrane region" description="Helical" evidence="1">
    <location>
        <begin position="257"/>
        <end position="275"/>
    </location>
</feature>
<dbReference type="EMBL" id="CP015839">
    <property type="protein sequence ID" value="ANG65330.1"/>
    <property type="molecule type" value="Genomic_DNA"/>
</dbReference>
<dbReference type="KEGG" id="mars:A8C75_17025"/>
<feature type="transmembrane region" description="Helical" evidence="1">
    <location>
        <begin position="287"/>
        <end position="306"/>
    </location>
</feature>
<feature type="transmembrane region" description="Helical" evidence="1">
    <location>
        <begin position="228"/>
        <end position="251"/>
    </location>
</feature>
<dbReference type="InterPro" id="IPR032809">
    <property type="entry name" value="Put_HupE_UreJ"/>
</dbReference>
<keyword evidence="3" id="KW-1185">Reference proteome</keyword>
<proteinExistence type="predicted"/>
<feature type="transmembrane region" description="Helical" evidence="1">
    <location>
        <begin position="312"/>
        <end position="337"/>
    </location>
</feature>
<accession>A0A1A9F5S8</accession>
<dbReference type="Pfam" id="PF13795">
    <property type="entry name" value="HupE_UreJ_2"/>
    <property type="match status" value="1"/>
</dbReference>
<feature type="transmembrane region" description="Helical" evidence="1">
    <location>
        <begin position="349"/>
        <end position="367"/>
    </location>
</feature>
<evidence type="ECO:0000313" key="3">
    <source>
        <dbReference type="Proteomes" id="UP000078070"/>
    </source>
</evidence>
<protein>
    <submittedName>
        <fullName evidence="2">Uncharacterized protein</fullName>
    </submittedName>
</protein>
<organism evidence="2 3">
    <name type="scientific">Marinobacterium aestuarii</name>
    <dbReference type="NCBI Taxonomy" id="1821621"/>
    <lineage>
        <taxon>Bacteria</taxon>
        <taxon>Pseudomonadati</taxon>
        <taxon>Pseudomonadota</taxon>
        <taxon>Gammaproteobacteria</taxon>
        <taxon>Oceanospirillales</taxon>
        <taxon>Oceanospirillaceae</taxon>
        <taxon>Marinobacterium</taxon>
    </lineage>
</organism>
<dbReference type="AlphaFoldDB" id="A0A1A9F5S8"/>
<evidence type="ECO:0000313" key="2">
    <source>
        <dbReference type="EMBL" id="ANG65330.1"/>
    </source>
</evidence>
<evidence type="ECO:0000256" key="1">
    <source>
        <dbReference type="SAM" id="Phobius"/>
    </source>
</evidence>
<keyword evidence="1" id="KW-1133">Transmembrane helix</keyword>
<reference evidence="3" key="1">
    <citation type="submission" date="2016-05" db="EMBL/GenBank/DDBJ databases">
        <authorList>
            <person name="Baek K."/>
            <person name="Yang S.-J."/>
        </authorList>
    </citation>
    <scope>NUCLEOTIDE SEQUENCE [LARGE SCALE GENOMIC DNA]</scope>
    <source>
        <strain evidence="3">ST58-10</strain>
    </source>
</reference>
<dbReference type="Proteomes" id="UP000078070">
    <property type="component" value="Chromosome"/>
</dbReference>